<dbReference type="EMBL" id="JAODUP010001484">
    <property type="protein sequence ID" value="KAK2140105.1"/>
    <property type="molecule type" value="Genomic_DNA"/>
</dbReference>
<evidence type="ECO:0000313" key="1">
    <source>
        <dbReference type="EMBL" id="KAK2140105.1"/>
    </source>
</evidence>
<organism evidence="1 2">
    <name type="scientific">Paralvinella palmiformis</name>
    <dbReference type="NCBI Taxonomy" id="53620"/>
    <lineage>
        <taxon>Eukaryota</taxon>
        <taxon>Metazoa</taxon>
        <taxon>Spiralia</taxon>
        <taxon>Lophotrochozoa</taxon>
        <taxon>Annelida</taxon>
        <taxon>Polychaeta</taxon>
        <taxon>Sedentaria</taxon>
        <taxon>Canalipalpata</taxon>
        <taxon>Terebellida</taxon>
        <taxon>Terebelliformia</taxon>
        <taxon>Alvinellidae</taxon>
        <taxon>Paralvinella</taxon>
    </lineage>
</organism>
<evidence type="ECO:0000313" key="2">
    <source>
        <dbReference type="Proteomes" id="UP001208570"/>
    </source>
</evidence>
<sequence>MEKDNVDEDSMVVSLKQNGVFQDGGDTLRNIINKHVVTPMIQESLLSVPSCLLTDAQTFVMALGKPPDILTFGERKGWT</sequence>
<dbReference type="AlphaFoldDB" id="A0AAD9IU32"/>
<protein>
    <submittedName>
        <fullName evidence="1">Uncharacterized protein</fullName>
    </submittedName>
</protein>
<dbReference type="Proteomes" id="UP001208570">
    <property type="component" value="Unassembled WGS sequence"/>
</dbReference>
<name>A0AAD9IU32_9ANNE</name>
<comment type="caution">
    <text evidence="1">The sequence shown here is derived from an EMBL/GenBank/DDBJ whole genome shotgun (WGS) entry which is preliminary data.</text>
</comment>
<accession>A0AAD9IU32</accession>
<proteinExistence type="predicted"/>
<reference evidence="1" key="1">
    <citation type="journal article" date="2023" name="Mol. Biol. Evol.">
        <title>Third-Generation Sequencing Reveals the Adaptive Role of the Epigenome in Three Deep-Sea Polychaetes.</title>
        <authorList>
            <person name="Perez M."/>
            <person name="Aroh O."/>
            <person name="Sun Y."/>
            <person name="Lan Y."/>
            <person name="Juniper S.K."/>
            <person name="Young C.R."/>
            <person name="Angers B."/>
            <person name="Qian P.Y."/>
        </authorList>
    </citation>
    <scope>NUCLEOTIDE SEQUENCE</scope>
    <source>
        <strain evidence="1">P08H-3</strain>
    </source>
</reference>
<gene>
    <name evidence="1" type="ORF">LSH36_1484g00008</name>
</gene>
<keyword evidence="2" id="KW-1185">Reference proteome</keyword>